<comment type="caution">
    <text evidence="2">The sequence shown here is derived from an EMBL/GenBank/DDBJ whole genome shotgun (WGS) entry which is preliminary data.</text>
</comment>
<dbReference type="Proteomes" id="UP000712281">
    <property type="component" value="Unassembled WGS sequence"/>
</dbReference>
<dbReference type="AlphaFoldDB" id="A0A8S9KZ62"/>
<protein>
    <submittedName>
        <fullName evidence="2">Uncharacterized protein</fullName>
    </submittedName>
</protein>
<organism evidence="2 3">
    <name type="scientific">Brassica cretica</name>
    <name type="common">Mustard</name>
    <dbReference type="NCBI Taxonomy" id="69181"/>
    <lineage>
        <taxon>Eukaryota</taxon>
        <taxon>Viridiplantae</taxon>
        <taxon>Streptophyta</taxon>
        <taxon>Embryophyta</taxon>
        <taxon>Tracheophyta</taxon>
        <taxon>Spermatophyta</taxon>
        <taxon>Magnoliopsida</taxon>
        <taxon>eudicotyledons</taxon>
        <taxon>Gunneridae</taxon>
        <taxon>Pentapetalae</taxon>
        <taxon>rosids</taxon>
        <taxon>malvids</taxon>
        <taxon>Brassicales</taxon>
        <taxon>Brassicaceae</taxon>
        <taxon>Brassiceae</taxon>
        <taxon>Brassica</taxon>
    </lineage>
</organism>
<sequence length="59" mass="6773">MSRCHTRSQGSSNLIPLEPELGRLERQKKKRKALEAEMAGNDDNLQLRDGPHDHQIDHN</sequence>
<evidence type="ECO:0000256" key="1">
    <source>
        <dbReference type="SAM" id="MobiDB-lite"/>
    </source>
</evidence>
<reference evidence="2" key="1">
    <citation type="submission" date="2019-12" db="EMBL/GenBank/DDBJ databases">
        <title>Genome sequencing and annotation of Brassica cretica.</title>
        <authorList>
            <person name="Studholme D.J."/>
            <person name="Sarris P.F."/>
        </authorList>
    </citation>
    <scope>NUCLEOTIDE SEQUENCE</scope>
    <source>
        <strain evidence="2">PFS-001/15</strain>
        <tissue evidence="2">Leaf</tissue>
    </source>
</reference>
<feature type="compositionally biased region" description="Basic and acidic residues" evidence="1">
    <location>
        <begin position="45"/>
        <end position="59"/>
    </location>
</feature>
<dbReference type="EMBL" id="QGKW02000717">
    <property type="protein sequence ID" value="KAF2598448.1"/>
    <property type="molecule type" value="Genomic_DNA"/>
</dbReference>
<evidence type="ECO:0000313" key="3">
    <source>
        <dbReference type="Proteomes" id="UP000712281"/>
    </source>
</evidence>
<feature type="region of interest" description="Disordered" evidence="1">
    <location>
        <begin position="1"/>
        <end position="59"/>
    </location>
</feature>
<proteinExistence type="predicted"/>
<accession>A0A8S9KZ62</accession>
<name>A0A8S9KZ62_BRACR</name>
<evidence type="ECO:0000313" key="2">
    <source>
        <dbReference type="EMBL" id="KAF2598448.1"/>
    </source>
</evidence>
<gene>
    <name evidence="2" type="ORF">F2Q68_00010510</name>
</gene>